<dbReference type="InterPro" id="IPR046342">
    <property type="entry name" value="CBS_dom_sf"/>
</dbReference>
<dbReference type="Pfam" id="PF03471">
    <property type="entry name" value="CorC_HlyC"/>
    <property type="match status" value="1"/>
</dbReference>
<name>A0A2N6UGY0_9FIRM</name>
<dbReference type="GO" id="GO:0050660">
    <property type="term" value="F:flavin adenine dinucleotide binding"/>
    <property type="evidence" value="ECO:0007669"/>
    <property type="project" value="InterPro"/>
</dbReference>
<dbReference type="PROSITE" id="PS51371">
    <property type="entry name" value="CBS"/>
    <property type="match status" value="2"/>
</dbReference>
<dbReference type="GeneID" id="84579223"/>
<dbReference type="RefSeq" id="WP_039914129.1">
    <property type="nucleotide sequence ID" value="NZ_CABKPG010000022.1"/>
</dbReference>
<dbReference type="PANTHER" id="PTHR22777">
    <property type="entry name" value="HEMOLYSIN-RELATED"/>
    <property type="match status" value="1"/>
</dbReference>
<evidence type="ECO:0000313" key="15">
    <source>
        <dbReference type="Proteomes" id="UP000235658"/>
    </source>
</evidence>
<dbReference type="Pfam" id="PF00571">
    <property type="entry name" value="CBS"/>
    <property type="match status" value="1"/>
</dbReference>
<dbReference type="SUPFAM" id="SSF56176">
    <property type="entry name" value="FAD-binding/transporter-associated domain-like"/>
    <property type="match status" value="1"/>
</dbReference>
<dbReference type="PANTHER" id="PTHR22777:SF17">
    <property type="entry name" value="UPF0053 PROTEIN SLL0260"/>
    <property type="match status" value="1"/>
</dbReference>
<reference evidence="14 15" key="1">
    <citation type="submission" date="2017-09" db="EMBL/GenBank/DDBJ databases">
        <title>Bacterial strain isolated from the female urinary microbiota.</title>
        <authorList>
            <person name="Thomas-White K."/>
            <person name="Kumar N."/>
            <person name="Forster S."/>
            <person name="Putonti C."/>
            <person name="Lawley T."/>
            <person name="Wolfe A.J."/>
        </authorList>
    </citation>
    <scope>NUCLEOTIDE SEQUENCE [LARGE SCALE GENOMIC DNA]</scope>
    <source>
        <strain evidence="14 15">UMB0204</strain>
    </source>
</reference>
<evidence type="ECO:0000256" key="8">
    <source>
        <dbReference type="PROSITE-ProRule" id="PRU00703"/>
    </source>
</evidence>
<dbReference type="GO" id="GO:0005886">
    <property type="term" value="C:plasma membrane"/>
    <property type="evidence" value="ECO:0007669"/>
    <property type="project" value="TreeGrafter"/>
</dbReference>
<evidence type="ECO:0000256" key="7">
    <source>
        <dbReference type="ARBA" id="ARBA00023136"/>
    </source>
</evidence>
<evidence type="ECO:0000259" key="12">
    <source>
        <dbReference type="PROSITE" id="PS51371"/>
    </source>
</evidence>
<evidence type="ECO:0000256" key="9">
    <source>
        <dbReference type="PROSITE-ProRule" id="PRU01193"/>
    </source>
</evidence>
<comment type="subcellular location">
    <subcellularLocation>
        <location evidence="1">Membrane</location>
        <topology evidence="1">Multi-pass membrane protein</topology>
    </subcellularLocation>
</comment>
<dbReference type="InterPro" id="IPR044751">
    <property type="entry name" value="Ion_transp-like_CBS"/>
</dbReference>
<keyword evidence="5 9" id="KW-1133">Transmembrane helix</keyword>
<dbReference type="PROSITE" id="PS51846">
    <property type="entry name" value="CNNM"/>
    <property type="match status" value="1"/>
</dbReference>
<keyword evidence="7 9" id="KW-0472">Membrane</keyword>
<dbReference type="InterPro" id="IPR000644">
    <property type="entry name" value="CBS_dom"/>
</dbReference>
<feature type="transmembrane region" description="Helical" evidence="11">
    <location>
        <begin position="62"/>
        <end position="84"/>
    </location>
</feature>
<dbReference type="SMART" id="SM01091">
    <property type="entry name" value="CorC_HlyC"/>
    <property type="match status" value="1"/>
</dbReference>
<dbReference type="Pfam" id="PF01595">
    <property type="entry name" value="CNNM"/>
    <property type="match status" value="1"/>
</dbReference>
<dbReference type="FunFam" id="3.10.580.10:FF:000002">
    <property type="entry name" value="Magnesium/cobalt efflux protein CorC"/>
    <property type="match status" value="1"/>
</dbReference>
<dbReference type="InterPro" id="IPR016169">
    <property type="entry name" value="FAD-bd_PCMH_sub2"/>
</dbReference>
<dbReference type="AlphaFoldDB" id="A0A2N6UGY0"/>
<feature type="transmembrane region" description="Helical" evidence="11">
    <location>
        <begin position="6"/>
        <end position="29"/>
    </location>
</feature>
<keyword evidence="3 9" id="KW-0812">Transmembrane</keyword>
<comment type="similarity">
    <text evidence="2">Belongs to the UPF0053 family.</text>
</comment>
<dbReference type="Proteomes" id="UP000235658">
    <property type="component" value="Unassembled WGS sequence"/>
</dbReference>
<dbReference type="InterPro" id="IPR005170">
    <property type="entry name" value="Transptr-assoc_dom"/>
</dbReference>
<evidence type="ECO:0000259" key="13">
    <source>
        <dbReference type="PROSITE" id="PS51846"/>
    </source>
</evidence>
<evidence type="ECO:0000256" key="3">
    <source>
        <dbReference type="ARBA" id="ARBA00022692"/>
    </source>
</evidence>
<dbReference type="CDD" id="cd04590">
    <property type="entry name" value="CBS_pair_CorC_HlyC_assoc"/>
    <property type="match status" value="1"/>
</dbReference>
<evidence type="ECO:0000256" key="5">
    <source>
        <dbReference type="ARBA" id="ARBA00022989"/>
    </source>
</evidence>
<feature type="domain" description="CBS" evidence="12">
    <location>
        <begin position="207"/>
        <end position="266"/>
    </location>
</feature>
<evidence type="ECO:0000313" key="14">
    <source>
        <dbReference type="EMBL" id="PMC80823.1"/>
    </source>
</evidence>
<evidence type="ECO:0000256" key="6">
    <source>
        <dbReference type="ARBA" id="ARBA00023122"/>
    </source>
</evidence>
<dbReference type="SUPFAM" id="SSF54631">
    <property type="entry name" value="CBS-domain pair"/>
    <property type="match status" value="1"/>
</dbReference>
<keyword evidence="6 8" id="KW-0129">CBS domain</keyword>
<feature type="transmembrane region" description="Helical" evidence="11">
    <location>
        <begin position="131"/>
        <end position="152"/>
    </location>
</feature>
<keyword evidence="4" id="KW-0677">Repeat</keyword>
<dbReference type="Gene3D" id="3.10.580.10">
    <property type="entry name" value="CBS-domain"/>
    <property type="match status" value="1"/>
</dbReference>
<dbReference type="InterPro" id="IPR036318">
    <property type="entry name" value="FAD-bd_PCMH-like_sf"/>
</dbReference>
<dbReference type="Gene3D" id="3.30.465.10">
    <property type="match status" value="1"/>
</dbReference>
<feature type="coiled-coil region" evidence="10">
    <location>
        <begin position="33"/>
        <end position="60"/>
    </location>
</feature>
<sequence length="417" mass="46856">MTTKNIIELIVMFFGILLSGFFSSSETAITSINKFKLRQLEEKEIKNAKLLRKLVEDSQNTITTILVGNNIVNILTTTIATLFFTDIFGGAGAAISTVVVTITVLIFGEITPKLAAQINSEKMGLRFAKPIYIISLFLKPLVFLLGLFTKYLTKKMSAGSVNSDIVTEEDLKTIVDVGEEQGVINNEESEIINNVFDFGGSFASDIMTPRTNMEAIAIDSSKKEFDEFLIECKHSRIPVYGESIDNIVGVLHMKDIVTFVAEGREVILKDMLRQTFYAYENMNIIDLFKSMKKMNVSLAIVVDEYGGTEGLVSIEDIIEELVGDIYDEYDPDDEKVYKVSDNEFIVDASMHINDFNDYFNRNLQEVKNDSIGGLVIDYLNRLPKSGDVVKVDDVTLICEKVERYKINLLRVKFNSES</sequence>
<evidence type="ECO:0000256" key="4">
    <source>
        <dbReference type="ARBA" id="ARBA00022737"/>
    </source>
</evidence>
<feature type="transmembrane region" description="Helical" evidence="11">
    <location>
        <begin position="90"/>
        <end position="110"/>
    </location>
</feature>
<dbReference type="InterPro" id="IPR002550">
    <property type="entry name" value="CNNM"/>
</dbReference>
<feature type="domain" description="CBS" evidence="12">
    <location>
        <begin position="271"/>
        <end position="328"/>
    </location>
</feature>
<evidence type="ECO:0000256" key="11">
    <source>
        <dbReference type="SAM" id="Phobius"/>
    </source>
</evidence>
<evidence type="ECO:0000256" key="10">
    <source>
        <dbReference type="SAM" id="Coils"/>
    </source>
</evidence>
<protein>
    <submittedName>
        <fullName evidence="14">HlyC/CorC family transporter</fullName>
    </submittedName>
</protein>
<accession>A0A2N6UGY0</accession>
<keyword evidence="10" id="KW-0175">Coiled coil</keyword>
<gene>
    <name evidence="14" type="ORF">CJ192_08500</name>
</gene>
<evidence type="ECO:0000256" key="2">
    <source>
        <dbReference type="ARBA" id="ARBA00006337"/>
    </source>
</evidence>
<proteinExistence type="inferred from homology"/>
<feature type="domain" description="CNNM transmembrane" evidence="13">
    <location>
        <begin position="1"/>
        <end position="188"/>
    </location>
</feature>
<dbReference type="EMBL" id="PNHP01000007">
    <property type="protein sequence ID" value="PMC80823.1"/>
    <property type="molecule type" value="Genomic_DNA"/>
</dbReference>
<comment type="caution">
    <text evidence="14">The sequence shown here is derived from an EMBL/GenBank/DDBJ whole genome shotgun (WGS) entry which is preliminary data.</text>
</comment>
<organism evidence="14 15">
    <name type="scientific">Anaerococcus hydrogenalis</name>
    <dbReference type="NCBI Taxonomy" id="33029"/>
    <lineage>
        <taxon>Bacteria</taxon>
        <taxon>Bacillati</taxon>
        <taxon>Bacillota</taxon>
        <taxon>Tissierellia</taxon>
        <taxon>Tissierellales</taxon>
        <taxon>Peptoniphilaceae</taxon>
        <taxon>Anaerococcus</taxon>
    </lineage>
</organism>
<evidence type="ECO:0000256" key="1">
    <source>
        <dbReference type="ARBA" id="ARBA00004141"/>
    </source>
</evidence>